<accession>A0A4Y1QY21</accession>
<protein>
    <submittedName>
        <fullName evidence="1">Folate transporter 1</fullName>
    </submittedName>
</protein>
<organism evidence="1">
    <name type="scientific">Prunus dulcis</name>
    <name type="common">Almond</name>
    <name type="synonym">Amygdalus dulcis</name>
    <dbReference type="NCBI Taxonomy" id="3755"/>
    <lineage>
        <taxon>Eukaryota</taxon>
        <taxon>Viridiplantae</taxon>
        <taxon>Streptophyta</taxon>
        <taxon>Embryophyta</taxon>
        <taxon>Tracheophyta</taxon>
        <taxon>Spermatophyta</taxon>
        <taxon>Magnoliopsida</taxon>
        <taxon>eudicotyledons</taxon>
        <taxon>Gunneridae</taxon>
        <taxon>Pentapetalae</taxon>
        <taxon>rosids</taxon>
        <taxon>fabids</taxon>
        <taxon>Rosales</taxon>
        <taxon>Rosaceae</taxon>
        <taxon>Amygdaloideae</taxon>
        <taxon>Amygdaleae</taxon>
        <taxon>Prunus</taxon>
    </lineage>
</organism>
<proteinExistence type="predicted"/>
<reference evidence="1" key="1">
    <citation type="journal article" date="2019" name="Science">
        <title>Mutation of a bHLH transcription factor allowed almond domestication.</title>
        <authorList>
            <person name="Sanchez-Perez R."/>
            <person name="Pavan S."/>
            <person name="Mazzeo R."/>
            <person name="Moldovan C."/>
            <person name="Aiese Cigliano R."/>
            <person name="Del Cueto J."/>
            <person name="Ricciardi F."/>
            <person name="Lotti C."/>
            <person name="Ricciardi L."/>
            <person name="Dicenta F."/>
            <person name="Lopez-Marques R.L."/>
            <person name="Lindberg Moller B."/>
        </authorList>
    </citation>
    <scope>NUCLEOTIDE SEQUENCE</scope>
</reference>
<evidence type="ECO:0000313" key="1">
    <source>
        <dbReference type="EMBL" id="BBG96766.1"/>
    </source>
</evidence>
<dbReference type="AlphaFoldDB" id="A0A4Y1QY21"/>
<gene>
    <name evidence="1" type="ORF">Prudu_005671</name>
</gene>
<sequence length="104" mass="11769">MLEESVAFRTHAAQHKATLVVSDHVAAAVVQSIKLFNLPCNSNVASVTVAVGDCHRRRRRLVCHRRRDAFPRYTERIEREGKSCRTKTGILGKIRRRSALDSND</sequence>
<name>A0A4Y1QY21_PRUDU</name>
<dbReference type="EMBL" id="AP019298">
    <property type="protein sequence ID" value="BBG96766.1"/>
    <property type="molecule type" value="Genomic_DNA"/>
</dbReference>